<dbReference type="InterPro" id="IPR050415">
    <property type="entry name" value="MRET"/>
</dbReference>
<dbReference type="PATRIC" id="fig|1068978.7.peg.5049"/>
<evidence type="ECO:0000259" key="8">
    <source>
        <dbReference type="PROSITE" id="PS51085"/>
    </source>
</evidence>
<protein>
    <submittedName>
        <fullName evidence="10">Phthalate 4,5-dioxygenase reductase subunit</fullName>
    </submittedName>
</protein>
<dbReference type="STRING" id="1068978.AMETH_4697"/>
<keyword evidence="7" id="KW-0411">Iron-sulfur</keyword>
<dbReference type="Proteomes" id="UP000062973">
    <property type="component" value="Chromosome"/>
</dbReference>
<dbReference type="KEGG" id="amq:AMETH_4697"/>
<dbReference type="PROSITE" id="PS00197">
    <property type="entry name" value="2FE2S_FER_1"/>
    <property type="match status" value="1"/>
</dbReference>
<dbReference type="InterPro" id="IPR036010">
    <property type="entry name" value="2Fe-2S_ferredoxin-like_sf"/>
</dbReference>
<dbReference type="PROSITE" id="PS51085">
    <property type="entry name" value="2FE2S_FER_2"/>
    <property type="match status" value="1"/>
</dbReference>
<dbReference type="GO" id="GO:0046872">
    <property type="term" value="F:metal ion binding"/>
    <property type="evidence" value="ECO:0007669"/>
    <property type="project" value="UniProtKB-KW"/>
</dbReference>
<dbReference type="OrthoDB" id="3807506at2"/>
<dbReference type="Pfam" id="PF00111">
    <property type="entry name" value="Fer2"/>
    <property type="match status" value="1"/>
</dbReference>
<dbReference type="InterPro" id="IPR001041">
    <property type="entry name" value="2Fe-2S_ferredoxin-type"/>
</dbReference>
<dbReference type="Gene3D" id="3.40.50.80">
    <property type="entry name" value="Nucleotide-binding domain of ferredoxin-NADP reductase (FNR) module"/>
    <property type="match status" value="1"/>
</dbReference>
<name>A0A076MVR2_AMYME</name>
<keyword evidence="4" id="KW-0479">Metal-binding</keyword>
<dbReference type="Gene3D" id="3.10.20.30">
    <property type="match status" value="1"/>
</dbReference>
<keyword evidence="5" id="KW-0560">Oxidoreductase</keyword>
<evidence type="ECO:0000256" key="2">
    <source>
        <dbReference type="ARBA" id="ARBA00022630"/>
    </source>
</evidence>
<dbReference type="HOGENOM" id="CLU_003827_17_0_11"/>
<evidence type="ECO:0000313" key="11">
    <source>
        <dbReference type="Proteomes" id="UP000062973"/>
    </source>
</evidence>
<dbReference type="PRINTS" id="PR00409">
    <property type="entry name" value="PHDIOXRDTASE"/>
</dbReference>
<dbReference type="GO" id="GO:0051537">
    <property type="term" value="F:2 iron, 2 sulfur cluster binding"/>
    <property type="evidence" value="ECO:0007669"/>
    <property type="project" value="UniProtKB-KW"/>
</dbReference>
<feature type="domain" description="FAD-binding FR-type" evidence="9">
    <location>
        <begin position="9"/>
        <end position="111"/>
    </location>
</feature>
<gene>
    <name evidence="10" type="ORF">AMETH_4697</name>
</gene>
<keyword evidence="2" id="KW-0285">Flavoprotein</keyword>
<dbReference type="InterPro" id="IPR039261">
    <property type="entry name" value="FNR_nucleotide-bd"/>
</dbReference>
<comment type="cofactor">
    <cofactor evidence="1">
        <name>FAD</name>
        <dbReference type="ChEBI" id="CHEBI:57692"/>
    </cofactor>
</comment>
<organism evidence="10 11">
    <name type="scientific">Amycolatopsis methanolica 239</name>
    <dbReference type="NCBI Taxonomy" id="1068978"/>
    <lineage>
        <taxon>Bacteria</taxon>
        <taxon>Bacillati</taxon>
        <taxon>Actinomycetota</taxon>
        <taxon>Actinomycetes</taxon>
        <taxon>Pseudonocardiales</taxon>
        <taxon>Pseudonocardiaceae</taxon>
        <taxon>Amycolatopsis</taxon>
        <taxon>Amycolatopsis methanolica group</taxon>
    </lineage>
</organism>
<dbReference type="RefSeq" id="WP_017983620.1">
    <property type="nucleotide sequence ID" value="NZ_AQUL01000001.1"/>
</dbReference>
<evidence type="ECO:0000256" key="6">
    <source>
        <dbReference type="ARBA" id="ARBA00023004"/>
    </source>
</evidence>
<keyword evidence="3" id="KW-0001">2Fe-2S</keyword>
<dbReference type="CDD" id="cd06185">
    <property type="entry name" value="PDR_like"/>
    <property type="match status" value="1"/>
</dbReference>
<dbReference type="InterPro" id="IPR012675">
    <property type="entry name" value="Beta-grasp_dom_sf"/>
</dbReference>
<dbReference type="InterPro" id="IPR006058">
    <property type="entry name" value="2Fe2S_fd_BS"/>
</dbReference>
<dbReference type="CDD" id="cd00207">
    <property type="entry name" value="fer2"/>
    <property type="match status" value="1"/>
</dbReference>
<dbReference type="SUPFAM" id="SSF52343">
    <property type="entry name" value="Ferredoxin reductase-like, C-terminal NADP-linked domain"/>
    <property type="match status" value="1"/>
</dbReference>
<evidence type="ECO:0000256" key="5">
    <source>
        <dbReference type="ARBA" id="ARBA00023002"/>
    </source>
</evidence>
<keyword evidence="6" id="KW-0408">Iron</keyword>
<evidence type="ECO:0000256" key="3">
    <source>
        <dbReference type="ARBA" id="ARBA00022714"/>
    </source>
</evidence>
<dbReference type="InterPro" id="IPR017927">
    <property type="entry name" value="FAD-bd_FR_type"/>
</dbReference>
<dbReference type="Pfam" id="PF00175">
    <property type="entry name" value="NAD_binding_1"/>
    <property type="match status" value="1"/>
</dbReference>
<reference evidence="10 11" key="1">
    <citation type="submission" date="2014-07" db="EMBL/GenBank/DDBJ databases">
        <title>Whole Genome Sequence of the Amycolatopsis methanolica 239.</title>
        <authorList>
            <person name="Tang B."/>
        </authorList>
    </citation>
    <scope>NUCLEOTIDE SEQUENCE [LARGE SCALE GENOMIC DNA]</scope>
    <source>
        <strain evidence="10 11">239</strain>
    </source>
</reference>
<accession>A0A076MVR2</accession>
<feature type="domain" description="2Fe-2S ferredoxin-type" evidence="8">
    <location>
        <begin position="236"/>
        <end position="321"/>
    </location>
</feature>
<keyword evidence="11" id="KW-1185">Reference proteome</keyword>
<dbReference type="Gene3D" id="2.40.30.10">
    <property type="entry name" value="Translation factors"/>
    <property type="match status" value="1"/>
</dbReference>
<proteinExistence type="predicted"/>
<evidence type="ECO:0000256" key="7">
    <source>
        <dbReference type="ARBA" id="ARBA00023014"/>
    </source>
</evidence>
<dbReference type="SUPFAM" id="SSF63380">
    <property type="entry name" value="Riboflavin synthase domain-like"/>
    <property type="match status" value="1"/>
</dbReference>
<dbReference type="InterPro" id="IPR017938">
    <property type="entry name" value="Riboflavin_synthase-like_b-brl"/>
</dbReference>
<keyword evidence="10" id="KW-0223">Dioxygenase</keyword>
<evidence type="ECO:0000256" key="4">
    <source>
        <dbReference type="ARBA" id="ARBA00022723"/>
    </source>
</evidence>
<evidence type="ECO:0000259" key="9">
    <source>
        <dbReference type="PROSITE" id="PS51384"/>
    </source>
</evidence>
<dbReference type="AlphaFoldDB" id="A0A076MVR2"/>
<evidence type="ECO:0000256" key="1">
    <source>
        <dbReference type="ARBA" id="ARBA00001974"/>
    </source>
</evidence>
<dbReference type="InterPro" id="IPR001433">
    <property type="entry name" value="OxRdtase_FAD/NAD-bd"/>
</dbReference>
<dbReference type="eggNOG" id="COG1018">
    <property type="taxonomic scope" value="Bacteria"/>
</dbReference>
<dbReference type="PANTHER" id="PTHR47354">
    <property type="entry name" value="NADH OXIDOREDUCTASE HCR"/>
    <property type="match status" value="1"/>
</dbReference>
<dbReference type="PANTHER" id="PTHR47354:SF1">
    <property type="entry name" value="CARNITINE MONOOXYGENASE REDUCTASE SUBUNIT"/>
    <property type="match status" value="1"/>
</dbReference>
<evidence type="ECO:0000313" key="10">
    <source>
        <dbReference type="EMBL" id="AIJ24789.1"/>
    </source>
</evidence>
<dbReference type="EMBL" id="CP009110">
    <property type="protein sequence ID" value="AIJ24789.1"/>
    <property type="molecule type" value="Genomic_DNA"/>
</dbReference>
<dbReference type="SUPFAM" id="SSF54292">
    <property type="entry name" value="2Fe-2S ferredoxin-like"/>
    <property type="match status" value="1"/>
</dbReference>
<dbReference type="GO" id="GO:0051213">
    <property type="term" value="F:dioxygenase activity"/>
    <property type="evidence" value="ECO:0007669"/>
    <property type="project" value="UniProtKB-KW"/>
</dbReference>
<dbReference type="PROSITE" id="PS51384">
    <property type="entry name" value="FAD_FR"/>
    <property type="match status" value="1"/>
</dbReference>
<sequence>MTHTFPRGPAEVPAVVAEIVPEADGIKSLRLEPASGDKMPAWEPGAHIDLVLAPGLERQYSLCGDPTDLRSWRIGVLREPESRGGSAHVHEKLSVGDQILCRGPRNNFALTEAERYLFIAGGIGITPILPMIRQCEAAGKPWNLFYGGREEASMAFRAELTPYGDRVTYWPQNVHGHLDLPTILGTPQAGTAVYCCGPGGLLDAVEQRCEAWPDGALHLERFRPKDGALEGENTEFEVVLDYSGITLTVAPDQSIVDAVEAAGVHIPTSCREGTCGTCETVVLEGEPDHRDSYLTPQEKESGEVIMPCCSRSCSKTLILDL</sequence>